<evidence type="ECO:0000313" key="10">
    <source>
        <dbReference type="Proteomes" id="UP000028828"/>
    </source>
</evidence>
<dbReference type="EMBL" id="AEYI02001262">
    <property type="protein sequence ID" value="KFG39577.1"/>
    <property type="molecule type" value="Genomic_DNA"/>
</dbReference>
<feature type="compositionally biased region" description="Polar residues" evidence="7">
    <location>
        <begin position="171"/>
        <end position="180"/>
    </location>
</feature>
<organism evidence="9 10">
    <name type="scientific">Toxoplasma gondii p89</name>
    <dbReference type="NCBI Taxonomy" id="943119"/>
    <lineage>
        <taxon>Eukaryota</taxon>
        <taxon>Sar</taxon>
        <taxon>Alveolata</taxon>
        <taxon>Apicomplexa</taxon>
        <taxon>Conoidasida</taxon>
        <taxon>Coccidia</taxon>
        <taxon>Eucoccidiorida</taxon>
        <taxon>Eimeriorina</taxon>
        <taxon>Sarcocystidae</taxon>
        <taxon>Toxoplasma</taxon>
    </lineage>
</organism>
<dbReference type="GO" id="GO:0000794">
    <property type="term" value="C:condensed nuclear chromosome"/>
    <property type="evidence" value="ECO:0007669"/>
    <property type="project" value="TreeGrafter"/>
</dbReference>
<dbReference type="GO" id="GO:0010774">
    <property type="term" value="P:meiotic strand invasion involved in reciprocal meiotic recombination"/>
    <property type="evidence" value="ECO:0007669"/>
    <property type="project" value="TreeGrafter"/>
</dbReference>
<feature type="coiled-coil region" evidence="6">
    <location>
        <begin position="473"/>
        <end position="500"/>
    </location>
</feature>
<evidence type="ECO:0000313" key="9">
    <source>
        <dbReference type="EMBL" id="KFG39577.1"/>
    </source>
</evidence>
<protein>
    <submittedName>
        <fullName evidence="9">Tat binding protein 1(TBP-1)-interacting protein TBPIP</fullName>
    </submittedName>
</protein>
<dbReference type="GO" id="GO:0007129">
    <property type="term" value="P:homologous chromosome pairing at meiosis"/>
    <property type="evidence" value="ECO:0007669"/>
    <property type="project" value="TreeGrafter"/>
</dbReference>
<feature type="compositionally biased region" description="Basic residues" evidence="7">
    <location>
        <begin position="203"/>
        <end position="215"/>
    </location>
</feature>
<comment type="subcellular location">
    <subcellularLocation>
        <location evidence="1">Nucleus</location>
    </subcellularLocation>
</comment>
<dbReference type="AlphaFoldDB" id="A0A086K5A9"/>
<feature type="compositionally biased region" description="Polar residues" evidence="7">
    <location>
        <begin position="317"/>
        <end position="326"/>
    </location>
</feature>
<gene>
    <name evidence="9" type="ORF">TGP89_261560</name>
</gene>
<feature type="compositionally biased region" description="Basic and acidic residues" evidence="7">
    <location>
        <begin position="132"/>
        <end position="141"/>
    </location>
</feature>
<evidence type="ECO:0000259" key="8">
    <source>
        <dbReference type="Pfam" id="PF07106"/>
    </source>
</evidence>
<dbReference type="PANTHER" id="PTHR15938:SF0">
    <property type="entry name" value="HOMOLOGOUS-PAIRING PROTEIN 2 HOMOLOG"/>
    <property type="match status" value="1"/>
</dbReference>
<evidence type="ECO:0000256" key="6">
    <source>
        <dbReference type="SAM" id="Coils"/>
    </source>
</evidence>
<feature type="region of interest" description="Disordered" evidence="7">
    <location>
        <begin position="1"/>
        <end position="141"/>
    </location>
</feature>
<dbReference type="Gene3D" id="1.10.10.10">
    <property type="entry name" value="Winged helix-like DNA-binding domain superfamily/Winged helix DNA-binding domain"/>
    <property type="match status" value="1"/>
</dbReference>
<keyword evidence="4" id="KW-0539">Nucleus</keyword>
<dbReference type="GO" id="GO:0120231">
    <property type="term" value="C:DNA recombinase auxiliary factor complex"/>
    <property type="evidence" value="ECO:0007669"/>
    <property type="project" value="TreeGrafter"/>
</dbReference>
<dbReference type="VEuPathDB" id="ToxoDB:TGP89_261560"/>
<evidence type="ECO:0000256" key="7">
    <source>
        <dbReference type="SAM" id="MobiDB-lite"/>
    </source>
</evidence>
<keyword evidence="5" id="KW-0469">Meiosis</keyword>
<dbReference type="OrthoDB" id="272266at2759"/>
<accession>A0A086K5A9</accession>
<evidence type="ECO:0000256" key="3">
    <source>
        <dbReference type="ARBA" id="ARBA00023172"/>
    </source>
</evidence>
<dbReference type="PANTHER" id="PTHR15938">
    <property type="entry name" value="TBP-1 INTERACTING PROTEIN"/>
    <property type="match status" value="1"/>
</dbReference>
<dbReference type="GO" id="GO:0000709">
    <property type="term" value="P:meiotic joint molecule formation"/>
    <property type="evidence" value="ECO:0007669"/>
    <property type="project" value="TreeGrafter"/>
</dbReference>
<dbReference type="InterPro" id="IPR036388">
    <property type="entry name" value="WH-like_DNA-bd_sf"/>
</dbReference>
<comment type="similarity">
    <text evidence="2">Belongs to the HOP2 family.</text>
</comment>
<comment type="caution">
    <text evidence="9">The sequence shown here is derived from an EMBL/GenBank/DDBJ whole genome shotgun (WGS) entry which is preliminary data.</text>
</comment>
<dbReference type="Pfam" id="PF07106">
    <property type="entry name" value="WHD_TBPIP"/>
    <property type="match status" value="1"/>
</dbReference>
<dbReference type="GO" id="GO:0120230">
    <property type="term" value="F:recombinase activator activity"/>
    <property type="evidence" value="ECO:0007669"/>
    <property type="project" value="TreeGrafter"/>
</dbReference>
<reference evidence="9 10" key="1">
    <citation type="submission" date="2014-03" db="EMBL/GenBank/DDBJ databases">
        <authorList>
            <person name="Sibley D."/>
            <person name="Venepally P."/>
            <person name="Karamycheva S."/>
            <person name="Hadjithomas M."/>
            <person name="Khan A."/>
            <person name="Brunk B."/>
            <person name="Roos D."/>
            <person name="Caler E."/>
            <person name="Lorenzi H."/>
        </authorList>
    </citation>
    <scope>NUCLEOTIDE SEQUENCE [LARGE SCALE GENOMIC DNA]</scope>
    <source>
        <strain evidence="10">p89</strain>
    </source>
</reference>
<feature type="compositionally biased region" description="Basic and acidic residues" evidence="7">
    <location>
        <begin position="99"/>
        <end position="114"/>
    </location>
</feature>
<evidence type="ECO:0000256" key="1">
    <source>
        <dbReference type="ARBA" id="ARBA00004123"/>
    </source>
</evidence>
<keyword evidence="6" id="KW-0175">Coiled coil</keyword>
<proteinExistence type="inferred from homology"/>
<dbReference type="Proteomes" id="UP000028828">
    <property type="component" value="Unassembled WGS sequence"/>
</dbReference>
<evidence type="ECO:0000256" key="2">
    <source>
        <dbReference type="ARBA" id="ARBA00007922"/>
    </source>
</evidence>
<feature type="compositionally biased region" description="Basic and acidic residues" evidence="7">
    <location>
        <begin position="187"/>
        <end position="202"/>
    </location>
</feature>
<dbReference type="InterPro" id="IPR010776">
    <property type="entry name" value="Hop2_WH_dom"/>
</dbReference>
<feature type="compositionally biased region" description="Polar residues" evidence="7">
    <location>
        <begin position="333"/>
        <end position="349"/>
    </location>
</feature>
<feature type="region of interest" description="Disordered" evidence="7">
    <location>
        <begin position="308"/>
        <end position="349"/>
    </location>
</feature>
<sequence length="606" mass="65985">MGTQKTTGAPPQNSTIPGGREFNSNGRKRTYTKSGDKQDKVKKSKKKGVDCSTGGTSSYSRKDTSPRQGNTVAPLEPEQMISGKQTANQPVKGNNPVVAEEKGGASKDIRKSTDPDGDEVNQHVVRGSKKNSPTDKADADHVTLEAASDHILELPLSSANPQSAEVEHKNSASTTGNGCSSMGKPTADIRKDLTEMVADKPHKPAKPRGRTKGSTKKQGLPNEISGARAEKQNCFTGSASASTNTHGPLHGEDYATTDNHYEKENLLNQKVPFICTLPSQNESSSKAGIQFCVESLPTVSGVDSHRLHSDVYDPSNEETSIGLTRTSSDESRGTGNDTVSEIDTPTQEQLSIKRPPELEKNGGGDIISTIAAKKTHKGSRAGVKCQKTDKNDNVNNSFPPSERILCYMKEQNRPYNAQIVFDNLKKSIKKPDVERILEDLVAQGSLIVKDIGKMKVYMYEQSQFGHKMTPEEMSAADRQISALTEEIQQIEVELRVQKASLSKREADTAAVEQSDSIQKEINDLKVVLCKATGNLSAPALTADDMNKTKVSHRMLHAEWARRKKICMDILGQISEATGQSVEELVQRLGVEIDEDYIPDDAYTSYS</sequence>
<evidence type="ECO:0000256" key="4">
    <source>
        <dbReference type="ARBA" id="ARBA00023242"/>
    </source>
</evidence>
<feature type="compositionally biased region" description="Polar residues" evidence="7">
    <location>
        <begin position="1"/>
        <end position="16"/>
    </location>
</feature>
<evidence type="ECO:0000256" key="5">
    <source>
        <dbReference type="ARBA" id="ARBA00023254"/>
    </source>
</evidence>
<feature type="region of interest" description="Disordered" evidence="7">
    <location>
        <begin position="160"/>
        <end position="224"/>
    </location>
</feature>
<dbReference type="GO" id="GO:0003690">
    <property type="term" value="F:double-stranded DNA binding"/>
    <property type="evidence" value="ECO:0007669"/>
    <property type="project" value="TreeGrafter"/>
</dbReference>
<name>A0A086K5A9_TOXGO</name>
<feature type="compositionally biased region" description="Polar residues" evidence="7">
    <location>
        <begin position="82"/>
        <end position="92"/>
    </location>
</feature>
<feature type="domain" description="Homologous-pairing protein 2 winged helix" evidence="8">
    <location>
        <begin position="403"/>
        <end position="459"/>
    </location>
</feature>
<keyword evidence="3" id="KW-0233">DNA recombination</keyword>